<evidence type="ECO:0000256" key="2">
    <source>
        <dbReference type="ARBA" id="ARBA00023242"/>
    </source>
</evidence>
<keyword evidence="6" id="KW-1185">Reference proteome</keyword>
<dbReference type="GO" id="GO:0003677">
    <property type="term" value="F:DNA binding"/>
    <property type="evidence" value="ECO:0007669"/>
    <property type="project" value="InterPro"/>
</dbReference>
<keyword evidence="2" id="KW-0539">Nucleus</keyword>
<dbReference type="AlphaFoldDB" id="A0A0D1ZRF8"/>
<dbReference type="PANTHER" id="PTHR31001">
    <property type="entry name" value="UNCHARACTERIZED TRANSCRIPTIONAL REGULATORY PROTEIN"/>
    <property type="match status" value="1"/>
</dbReference>
<evidence type="ECO:0000313" key="5">
    <source>
        <dbReference type="EMBL" id="KIV97197.1"/>
    </source>
</evidence>
<feature type="compositionally biased region" description="Basic and acidic residues" evidence="3">
    <location>
        <begin position="33"/>
        <end position="44"/>
    </location>
</feature>
<dbReference type="PANTHER" id="PTHR31001:SF49">
    <property type="entry name" value="ZN(II)2CYS6 TRANSCRIPTION FACTOR (EUROFUNG)"/>
    <property type="match status" value="1"/>
</dbReference>
<dbReference type="OrthoDB" id="5431381at2759"/>
<feature type="compositionally biased region" description="Polar residues" evidence="3">
    <location>
        <begin position="17"/>
        <end position="26"/>
    </location>
</feature>
<dbReference type="CDD" id="cd12148">
    <property type="entry name" value="fungal_TF_MHR"/>
    <property type="match status" value="1"/>
</dbReference>
<dbReference type="SMART" id="SM00906">
    <property type="entry name" value="Fungal_trans"/>
    <property type="match status" value="1"/>
</dbReference>
<feature type="domain" description="Xylanolytic transcriptional activator regulatory" evidence="4">
    <location>
        <begin position="318"/>
        <end position="392"/>
    </location>
</feature>
<gene>
    <name evidence="5" type="ORF">PV10_00974</name>
</gene>
<proteinExistence type="predicted"/>
<dbReference type="RefSeq" id="XP_016228771.1">
    <property type="nucleotide sequence ID" value="XM_016365122.1"/>
</dbReference>
<evidence type="ECO:0000256" key="1">
    <source>
        <dbReference type="ARBA" id="ARBA00004123"/>
    </source>
</evidence>
<reference evidence="5 6" key="1">
    <citation type="submission" date="2015-01" db="EMBL/GenBank/DDBJ databases">
        <title>The Genome Sequence of Exophiala mesophila CBS40295.</title>
        <authorList>
            <consortium name="The Broad Institute Genomics Platform"/>
            <person name="Cuomo C."/>
            <person name="de Hoog S."/>
            <person name="Gorbushina A."/>
            <person name="Stielow B."/>
            <person name="Teixiera M."/>
            <person name="Abouelleil A."/>
            <person name="Chapman S.B."/>
            <person name="Priest M."/>
            <person name="Young S.K."/>
            <person name="Wortman J."/>
            <person name="Nusbaum C."/>
            <person name="Birren B."/>
        </authorList>
    </citation>
    <scope>NUCLEOTIDE SEQUENCE [LARGE SCALE GENOMIC DNA]</scope>
    <source>
        <strain evidence="5 6">CBS 40295</strain>
    </source>
</reference>
<dbReference type="STRING" id="212818.A0A0D1ZRF8"/>
<dbReference type="GO" id="GO:0006351">
    <property type="term" value="P:DNA-templated transcription"/>
    <property type="evidence" value="ECO:0007669"/>
    <property type="project" value="InterPro"/>
</dbReference>
<name>A0A0D1ZRF8_EXOME</name>
<protein>
    <recommendedName>
        <fullName evidence="4">Xylanolytic transcriptional activator regulatory domain-containing protein</fullName>
    </recommendedName>
</protein>
<dbReference type="GO" id="GO:0008270">
    <property type="term" value="F:zinc ion binding"/>
    <property type="evidence" value="ECO:0007669"/>
    <property type="project" value="InterPro"/>
</dbReference>
<evidence type="ECO:0000313" key="6">
    <source>
        <dbReference type="Proteomes" id="UP000054302"/>
    </source>
</evidence>
<dbReference type="GO" id="GO:0005634">
    <property type="term" value="C:nucleus"/>
    <property type="evidence" value="ECO:0007669"/>
    <property type="project" value="UniProtKB-SubCell"/>
</dbReference>
<organism evidence="5 6">
    <name type="scientific">Exophiala mesophila</name>
    <name type="common">Black yeast-like fungus</name>
    <dbReference type="NCBI Taxonomy" id="212818"/>
    <lineage>
        <taxon>Eukaryota</taxon>
        <taxon>Fungi</taxon>
        <taxon>Dikarya</taxon>
        <taxon>Ascomycota</taxon>
        <taxon>Pezizomycotina</taxon>
        <taxon>Eurotiomycetes</taxon>
        <taxon>Chaetothyriomycetidae</taxon>
        <taxon>Chaetothyriales</taxon>
        <taxon>Herpotrichiellaceae</taxon>
        <taxon>Exophiala</taxon>
    </lineage>
</organism>
<comment type="subcellular location">
    <subcellularLocation>
        <location evidence="1">Nucleus</location>
    </subcellularLocation>
</comment>
<dbReference type="InterPro" id="IPR007219">
    <property type="entry name" value="XnlR_reg_dom"/>
</dbReference>
<evidence type="ECO:0000259" key="4">
    <source>
        <dbReference type="SMART" id="SM00906"/>
    </source>
</evidence>
<dbReference type="EMBL" id="KN847520">
    <property type="protein sequence ID" value="KIV97197.1"/>
    <property type="molecule type" value="Genomic_DNA"/>
</dbReference>
<dbReference type="Proteomes" id="UP000054302">
    <property type="component" value="Unassembled WGS sequence"/>
</dbReference>
<dbReference type="GeneID" id="27318819"/>
<sequence length="717" mass="80555">MPPKYTEYQQIFRVGKNGSSNGSSEIRTSKQRPGKDANSKPETHRRTRPLTSDAKVSEAQARLQRLEQIVATLMQPGQNVIATPGQTLPSRGGISCVVPDAAIGIGRTNHTGRESSPTPTQSKGYLEYGPSETTYLGATHWASILGDIQDIQDCLANDRADDISVYLDEATLDEDDVVLGESRSITLEQACNLLPPRPIADKLLSIYFEARFLHIPFIHKAKFHREYKLFWEEPASMSLLWLSILFSAFHLASWINNVRLKTRDHELHQAPSQQPYHATAAQLLIAGHYQKGRPYSVEAMAIYTLCRCVAAAPAPSEPWILMGVCTRLALKMGYHRDPRNLAHISPFEGEMRRRTFYNVRTLDLLLSFQAGLPTILHEEVCDTRIPANLFDEDFDEDCTELPPSRPDSDHTPMSYYRFKGELALRFGFVARCALKTSVPSYDIIMKADAELRMFIATIPSFLAMKPLCLSMSDEPYLIFQRINIELMYRKNLMILHRNYISYERSNPGYEHSRNTALEASLQVLELQADLDNAAKPGGLLHHDEWVPTSVNYHDFLLAAMIACLDLYESHRQGVYVKIDGSAKDTQVRTYRALSIAHGIWLTRANSDKDALRAATMLGVMFTKFPIPSGVLEDLSQENSKFIPSDRQKGSYVSSPEFTEFMDTSKTGSGASHFQEPPDDNAALEALLKDSELDWVMIDKYIMGLGDDGMDLGLDKST</sequence>
<accession>A0A0D1ZRF8</accession>
<dbReference type="HOGENOM" id="CLU_007426_4_0_1"/>
<dbReference type="Pfam" id="PF04082">
    <property type="entry name" value="Fungal_trans"/>
    <property type="match status" value="1"/>
</dbReference>
<dbReference type="InterPro" id="IPR050613">
    <property type="entry name" value="Sec_Metabolite_Reg"/>
</dbReference>
<feature type="region of interest" description="Disordered" evidence="3">
    <location>
        <begin position="12"/>
        <end position="56"/>
    </location>
</feature>
<dbReference type="VEuPathDB" id="FungiDB:PV10_00974"/>
<evidence type="ECO:0000256" key="3">
    <source>
        <dbReference type="SAM" id="MobiDB-lite"/>
    </source>
</evidence>